<proteinExistence type="predicted"/>
<dbReference type="InterPro" id="IPR050706">
    <property type="entry name" value="Cyclic-di-GMP_PDE-like"/>
</dbReference>
<accession>A0A1E5BGB3</accession>
<name>A0A1E5BGB3_9VIBR</name>
<gene>
    <name evidence="2" type="ORF">A1QO_00740</name>
</gene>
<evidence type="ECO:0000313" key="3">
    <source>
        <dbReference type="Proteomes" id="UP000094741"/>
    </source>
</evidence>
<dbReference type="SMART" id="SM00052">
    <property type="entry name" value="EAL"/>
    <property type="match status" value="1"/>
</dbReference>
<dbReference type="CDD" id="cd01948">
    <property type="entry name" value="EAL"/>
    <property type="match status" value="1"/>
</dbReference>
<dbReference type="Proteomes" id="UP000094741">
    <property type="component" value="Unassembled WGS sequence"/>
</dbReference>
<organism evidence="2 3">
    <name type="scientific">Vibrio genomosp. F10 str. ZF-129</name>
    <dbReference type="NCBI Taxonomy" id="1187848"/>
    <lineage>
        <taxon>Bacteria</taxon>
        <taxon>Pseudomonadati</taxon>
        <taxon>Pseudomonadota</taxon>
        <taxon>Gammaproteobacteria</taxon>
        <taxon>Vibrionales</taxon>
        <taxon>Vibrionaceae</taxon>
        <taxon>Vibrio</taxon>
    </lineage>
</organism>
<dbReference type="PROSITE" id="PS50883">
    <property type="entry name" value="EAL"/>
    <property type="match status" value="1"/>
</dbReference>
<evidence type="ECO:0000259" key="1">
    <source>
        <dbReference type="PROSITE" id="PS50883"/>
    </source>
</evidence>
<dbReference type="PANTHER" id="PTHR33121:SF79">
    <property type="entry name" value="CYCLIC DI-GMP PHOSPHODIESTERASE PDED-RELATED"/>
    <property type="match status" value="1"/>
</dbReference>
<dbReference type="PANTHER" id="PTHR33121">
    <property type="entry name" value="CYCLIC DI-GMP PHOSPHODIESTERASE PDEF"/>
    <property type="match status" value="1"/>
</dbReference>
<evidence type="ECO:0000313" key="2">
    <source>
        <dbReference type="EMBL" id="OEE35319.1"/>
    </source>
</evidence>
<reference evidence="2 3" key="1">
    <citation type="journal article" date="2012" name="Science">
        <title>Ecological populations of bacteria act as socially cohesive units of antibiotic production and resistance.</title>
        <authorList>
            <person name="Cordero O.X."/>
            <person name="Wildschutte H."/>
            <person name="Kirkup B."/>
            <person name="Proehl S."/>
            <person name="Ngo L."/>
            <person name="Hussain F."/>
            <person name="Le Roux F."/>
            <person name="Mincer T."/>
            <person name="Polz M.F."/>
        </authorList>
    </citation>
    <scope>NUCLEOTIDE SEQUENCE [LARGE SCALE GENOMIC DNA]</scope>
    <source>
        <strain evidence="2 3">ZF-129</strain>
    </source>
</reference>
<dbReference type="InterPro" id="IPR001633">
    <property type="entry name" value="EAL_dom"/>
</dbReference>
<dbReference type="eggNOG" id="COG5001">
    <property type="taxonomic scope" value="Bacteria"/>
</dbReference>
<dbReference type="RefSeq" id="WP_017041675.1">
    <property type="nucleotide sequence ID" value="NZ_AJYQ02000078.1"/>
</dbReference>
<dbReference type="Gene3D" id="3.20.20.450">
    <property type="entry name" value="EAL domain"/>
    <property type="match status" value="1"/>
</dbReference>
<dbReference type="SUPFAM" id="SSF141868">
    <property type="entry name" value="EAL domain-like"/>
    <property type="match status" value="1"/>
</dbReference>
<feature type="domain" description="EAL" evidence="1">
    <location>
        <begin position="30"/>
        <end position="287"/>
    </location>
</feature>
<dbReference type="STRING" id="1187848.A1QO_00740"/>
<sequence>MEISCELCRCDECNETIDISEIDNIKLCETCDTVFDVVKAKRNFNFDELFVVYQAKYDCDNSTISSVEALVRWNHPTYGVIGPDRFLQQLFNLGYSYELFSNVLAMALTSIENWYDQGFKVGLSVNVNASDLVDQRFEQELSVLDELTGLLGFELIFEITESQSFFDEQKLASVFYQIEKYNNINLSIDDYGVGYSSLKRLLAGHFKELKIDRSFTEMVNQSDKYKIVIGKTIQMAQSLGMRVVVEGVEDLQQKTTLQSLGADVLQGYLFSKPIPYNEISRILKSQKFSTLKVSSF</sequence>
<dbReference type="EMBL" id="AJYQ02000078">
    <property type="protein sequence ID" value="OEE35319.1"/>
    <property type="molecule type" value="Genomic_DNA"/>
</dbReference>
<dbReference type="AlphaFoldDB" id="A0A1E5BGB3"/>
<dbReference type="InterPro" id="IPR035919">
    <property type="entry name" value="EAL_sf"/>
</dbReference>
<comment type="caution">
    <text evidence="2">The sequence shown here is derived from an EMBL/GenBank/DDBJ whole genome shotgun (WGS) entry which is preliminary data.</text>
</comment>
<dbReference type="GO" id="GO:0071111">
    <property type="term" value="F:cyclic-guanylate-specific phosphodiesterase activity"/>
    <property type="evidence" value="ECO:0007669"/>
    <property type="project" value="InterPro"/>
</dbReference>
<protein>
    <recommendedName>
        <fullName evidence="1">EAL domain-containing protein</fullName>
    </recommendedName>
</protein>
<dbReference type="OrthoDB" id="9812358at2"/>
<dbReference type="Pfam" id="PF00563">
    <property type="entry name" value="EAL"/>
    <property type="match status" value="1"/>
</dbReference>